<evidence type="ECO:0000259" key="5">
    <source>
        <dbReference type="PROSITE" id="PS50977"/>
    </source>
</evidence>
<dbReference type="InterPro" id="IPR041347">
    <property type="entry name" value="MftR_C"/>
</dbReference>
<dbReference type="PANTHER" id="PTHR30055:SF234">
    <property type="entry name" value="HTH-TYPE TRANSCRIPTIONAL REGULATOR BETI"/>
    <property type="match status" value="1"/>
</dbReference>
<organism evidence="6 7">
    <name type="scientific">Nonomuraea marmarensis</name>
    <dbReference type="NCBI Taxonomy" id="3351344"/>
    <lineage>
        <taxon>Bacteria</taxon>
        <taxon>Bacillati</taxon>
        <taxon>Actinomycetota</taxon>
        <taxon>Actinomycetes</taxon>
        <taxon>Streptosporangiales</taxon>
        <taxon>Streptosporangiaceae</taxon>
        <taxon>Nonomuraea</taxon>
    </lineage>
</organism>
<name>A0ABW7A7H9_9ACTN</name>
<protein>
    <submittedName>
        <fullName evidence="6">TetR/AcrR family transcriptional regulator</fullName>
    </submittedName>
</protein>
<evidence type="ECO:0000256" key="3">
    <source>
        <dbReference type="ARBA" id="ARBA00023163"/>
    </source>
</evidence>
<evidence type="ECO:0000256" key="4">
    <source>
        <dbReference type="PROSITE-ProRule" id="PRU00335"/>
    </source>
</evidence>
<feature type="domain" description="HTH tetR-type" evidence="5">
    <location>
        <begin position="13"/>
        <end position="73"/>
    </location>
</feature>
<accession>A0ABW7A7H9</accession>
<dbReference type="RefSeq" id="WP_393161734.1">
    <property type="nucleotide sequence ID" value="NZ_JBICRM010000002.1"/>
</dbReference>
<keyword evidence="3" id="KW-0804">Transcription</keyword>
<reference evidence="6 7" key="1">
    <citation type="submission" date="2024-10" db="EMBL/GenBank/DDBJ databases">
        <authorList>
            <person name="Topkara A.R."/>
            <person name="Saygin H."/>
        </authorList>
    </citation>
    <scope>NUCLEOTIDE SEQUENCE [LARGE SCALE GENOMIC DNA]</scope>
    <source>
        <strain evidence="6 7">M3C6</strain>
    </source>
</reference>
<evidence type="ECO:0000256" key="2">
    <source>
        <dbReference type="ARBA" id="ARBA00023125"/>
    </source>
</evidence>
<dbReference type="PANTHER" id="PTHR30055">
    <property type="entry name" value="HTH-TYPE TRANSCRIPTIONAL REGULATOR RUTR"/>
    <property type="match status" value="1"/>
</dbReference>
<comment type="caution">
    <text evidence="6">The sequence shown here is derived from an EMBL/GenBank/DDBJ whole genome shotgun (WGS) entry which is preliminary data.</text>
</comment>
<keyword evidence="1" id="KW-0805">Transcription regulation</keyword>
<evidence type="ECO:0000256" key="1">
    <source>
        <dbReference type="ARBA" id="ARBA00023015"/>
    </source>
</evidence>
<dbReference type="Gene3D" id="1.10.10.60">
    <property type="entry name" value="Homeodomain-like"/>
    <property type="match status" value="1"/>
</dbReference>
<sequence>MSDRPGLRERKKAKTRALIQKEALRLFRDHGYAATTVEQIAEAAEVAPSTVFRYFPRKEDLVLVDQFPLFLEALQAAPPELNPVQAMRAAMHGVLEMQTPEEFADSLERDRLLFTVPELWAASLENVTGLMGTLREHLAARERRAPEDPEIRNVTGAIVGVLVALVLDWVRNPDLDPRVEFDRAMAHLEAGLPLRDQAPG</sequence>
<dbReference type="InterPro" id="IPR001647">
    <property type="entry name" value="HTH_TetR"/>
</dbReference>
<proteinExistence type="predicted"/>
<gene>
    <name evidence="6" type="ORF">ACFLIM_03330</name>
</gene>
<dbReference type="Pfam" id="PF17754">
    <property type="entry name" value="TetR_C_14"/>
    <property type="match status" value="1"/>
</dbReference>
<dbReference type="Pfam" id="PF00440">
    <property type="entry name" value="TetR_N"/>
    <property type="match status" value="1"/>
</dbReference>
<dbReference type="SUPFAM" id="SSF46689">
    <property type="entry name" value="Homeodomain-like"/>
    <property type="match status" value="1"/>
</dbReference>
<dbReference type="InterPro" id="IPR050109">
    <property type="entry name" value="HTH-type_TetR-like_transc_reg"/>
</dbReference>
<feature type="DNA-binding region" description="H-T-H motif" evidence="4">
    <location>
        <begin position="36"/>
        <end position="55"/>
    </location>
</feature>
<evidence type="ECO:0000313" key="6">
    <source>
        <dbReference type="EMBL" id="MFG1702203.1"/>
    </source>
</evidence>
<dbReference type="Gene3D" id="1.10.357.10">
    <property type="entry name" value="Tetracycline Repressor, domain 2"/>
    <property type="match status" value="1"/>
</dbReference>
<keyword evidence="2 4" id="KW-0238">DNA-binding</keyword>
<dbReference type="PROSITE" id="PS50977">
    <property type="entry name" value="HTH_TETR_2"/>
    <property type="match status" value="1"/>
</dbReference>
<dbReference type="Proteomes" id="UP001603978">
    <property type="component" value="Unassembled WGS sequence"/>
</dbReference>
<dbReference type="PRINTS" id="PR00455">
    <property type="entry name" value="HTHTETR"/>
</dbReference>
<dbReference type="InterPro" id="IPR009057">
    <property type="entry name" value="Homeodomain-like_sf"/>
</dbReference>
<evidence type="ECO:0000313" key="7">
    <source>
        <dbReference type="Proteomes" id="UP001603978"/>
    </source>
</evidence>
<dbReference type="EMBL" id="JBICRM010000002">
    <property type="protein sequence ID" value="MFG1702203.1"/>
    <property type="molecule type" value="Genomic_DNA"/>
</dbReference>
<keyword evidence="7" id="KW-1185">Reference proteome</keyword>